<comment type="caution">
    <text evidence="11">The sequence shown here is derived from an EMBL/GenBank/DDBJ whole genome shotgun (WGS) entry which is preliminary data.</text>
</comment>
<dbReference type="GeneID" id="39585466"/>
<organism evidence="11 12">
    <name type="scientific">Apiotrichum porosum</name>
    <dbReference type="NCBI Taxonomy" id="105984"/>
    <lineage>
        <taxon>Eukaryota</taxon>
        <taxon>Fungi</taxon>
        <taxon>Dikarya</taxon>
        <taxon>Basidiomycota</taxon>
        <taxon>Agaricomycotina</taxon>
        <taxon>Tremellomycetes</taxon>
        <taxon>Trichosporonales</taxon>
        <taxon>Trichosporonaceae</taxon>
        <taxon>Apiotrichum</taxon>
    </lineage>
</organism>
<comment type="catalytic activity">
    <reaction evidence="6">
        <text>ergosterol + UDP-alpha-D-glucose = ergosteryl 3-beta-D-glucoside + UDP + H(+)</text>
        <dbReference type="Rhea" id="RHEA:61836"/>
        <dbReference type="ChEBI" id="CHEBI:15378"/>
        <dbReference type="ChEBI" id="CHEBI:16933"/>
        <dbReference type="ChEBI" id="CHEBI:52973"/>
        <dbReference type="ChEBI" id="CHEBI:58223"/>
        <dbReference type="ChEBI" id="CHEBI:58885"/>
    </reaction>
    <physiologicalReaction direction="left-to-right" evidence="6">
        <dbReference type="Rhea" id="RHEA:61837"/>
    </physiologicalReaction>
</comment>
<feature type="region of interest" description="Disordered" evidence="8">
    <location>
        <begin position="70"/>
        <end position="110"/>
    </location>
</feature>
<keyword evidence="4" id="KW-0808">Transferase</keyword>
<dbReference type="Pfam" id="PF06722">
    <property type="entry name" value="EryCIII-like_C"/>
    <property type="match status" value="1"/>
</dbReference>
<dbReference type="InterPro" id="IPR002213">
    <property type="entry name" value="UDP_glucos_trans"/>
</dbReference>
<feature type="compositionally biased region" description="Pro residues" evidence="8">
    <location>
        <begin position="1"/>
        <end position="10"/>
    </location>
</feature>
<dbReference type="Gene3D" id="3.40.50.2000">
    <property type="entry name" value="Glycogen Phosphorylase B"/>
    <property type="match status" value="2"/>
</dbReference>
<protein>
    <recommendedName>
        <fullName evidence="2">sterol 3beta-glucosyltransferase</fullName>
        <ecNumber evidence="2">2.4.1.173</ecNumber>
    </recommendedName>
    <alternativeName>
        <fullName evidence="5">Autophagy-related protein 26</fullName>
    </alternativeName>
</protein>
<sequence length="1594" mass="174093">MAPDNAPPSGPSASDLAPSAQSPSPAVTTRASTAGNETVPATASSSSCRLPSLASLSAVSRRPPSLKDLKAALPNLMLKPRTATTNSTDTDPEPADLFSADEPQVQVRGPQPSCQLFNMFKALAAGAGTLGGTALDNLDELDTDSDDDETAPAPRSVTPRADQARATDKDDNISVSEVSSAPTPHGTHTPEDYSVQDAALAEGGGNGEDTDAVKRWLQDTIDRNEQIGNRFAAASMSNFSPFGELEMLENSQPLPGARRRKSSIHHLLTNLPVTEEPENADSSSSDDEWYLADEHRPVSDDTSGTSSIAPVDERPALERLRSVTADADLKRFRHDDIPEDQKLSVIVNEFGDMASKMINRDGTEATPERILAESQGSFFKGVMMIGNLHLTNYRLTFHALLPPDDAFTAPRVMPDQTEAQAEARSARPDIIQSGPVTLHRRSGPVKSRKRVWMELSPDMLTTYPSADEAGRVRPLFSILLSTALRLAPYDVTHPRDFYLTYDTIEGERTTHFSIDNEQSAMVWRRQFEGALFRYARDRFRAAHQRDNVKAGFEDAPTIGSSEWTLLRCCVPLDTATLKGVGDYHSFATLINLDVSLDHTTHVTWHPEELADSSFTAYGKYSDAGRMLEDKSGKERSPSGSSTPRRSLSLRQALPSFRRRERESSPRRSPLVPHSGPPSINTDGADSASMERSSSEDLPSPQRSTTWVDSSLPPRLSGLIGHKRNTSVPGTPEERSLNGVDVANSFEFLVAVLNEQAWFATALEGAMVEAHKRVYKPDETHVKMTLDVGGYDCLVMDDDGEGQPGDDSSSSEPEHVYDDDDESSLNKPRAVSETRKAEKAHQAARVFGLREDEGIWLKRCYVSHGLVPARGHLIVNPRFICFWRRATVGSDVKYRWNTQDVKRAEKAPPIRIGWHGMVLKIHGHHDQRFEFWLAKGRDETIERINELLVRVDGRADGAPTVRQGTADSLATAATTSTVATTDSTAIAGDSASMSETTGSSTPPSSVSVTSAEQTWKTAKNLANPTITVNPAVLKAGTGSALKQAAEVLAPPADMLVYPKALSEDAIAYMPFVANRPWTSHSFNIRLTSRRFAMLTIGSRGDVQPYIALSLRLMEDGHKCVIITHGEFKEWIEGYGIEHREAGGDPTALMKLSTEHRMFSPAFFKDALGTFRQWLDDLLLEAWKASQDADVLIESPSAMAGIHIAEALKIPYFRAFTMPWTRTAAYPQAFMVPAFDMGPSFNYSTYVLFDNIMWRASAGQINRWRKKYLGLGATDQTSLSVSKVPFLYNFSPAVVPKPLDWYDDITITGYWNLENSDMEWTPPDSLVAFMEQAKLDGKPLVYIGFGSIVVPDPKAMTKSIIKGVQKADVRAIIAKGWSARDSKPGEEDVELPPGTCYGVDKVPHGWLFPKINAALHHGGAGTTGASLRAGLPTLIKPWFGDQNFWAIRVTKLEVGMKVASLRSDDIADALRKATQSTVMIEKAARIGERIRSETGVNAAVSAIHANLIRAAQNRQALKREDAHRRRRVSQEDEQDSEDAAATPKKADRAVTQGSSTSSFSLPPLPKVTLPTLGSVFAATATNGATGGAGGNVAQKI</sequence>
<reference evidence="11 12" key="1">
    <citation type="submission" date="2018-11" db="EMBL/GenBank/DDBJ databases">
        <title>Genome sequence of Apiotrichum porosum DSM 27194.</title>
        <authorList>
            <person name="Aliyu H."/>
            <person name="Gorte O."/>
            <person name="Ochsenreither K."/>
        </authorList>
    </citation>
    <scope>NUCLEOTIDE SEQUENCE [LARGE SCALE GENOMIC DNA]</scope>
    <source>
        <strain evidence="11 12">DSM 27194</strain>
    </source>
</reference>
<dbReference type="Proteomes" id="UP000279236">
    <property type="component" value="Unassembled WGS sequence"/>
</dbReference>
<dbReference type="GO" id="GO:0005975">
    <property type="term" value="P:carbohydrate metabolic process"/>
    <property type="evidence" value="ECO:0007669"/>
    <property type="project" value="InterPro"/>
</dbReference>
<evidence type="ECO:0000256" key="3">
    <source>
        <dbReference type="ARBA" id="ARBA00022676"/>
    </source>
</evidence>
<evidence type="ECO:0000259" key="10">
    <source>
        <dbReference type="Pfam" id="PF06722"/>
    </source>
</evidence>
<dbReference type="GO" id="GO:0016125">
    <property type="term" value="P:sterol metabolic process"/>
    <property type="evidence" value="ECO:0007669"/>
    <property type="project" value="TreeGrafter"/>
</dbReference>
<feature type="region of interest" description="Disordered" evidence="8">
    <location>
        <begin position="1512"/>
        <end position="1562"/>
    </location>
</feature>
<comment type="catalytic activity">
    <reaction evidence="7">
        <text>a sterol + UDP-alpha-D-glucose = a sterol 3-beta-D-glucoside + UDP + H(+)</text>
        <dbReference type="Rhea" id="RHEA:22724"/>
        <dbReference type="ChEBI" id="CHEBI:15378"/>
        <dbReference type="ChEBI" id="CHEBI:15889"/>
        <dbReference type="ChEBI" id="CHEBI:37424"/>
        <dbReference type="ChEBI" id="CHEBI:58223"/>
        <dbReference type="ChEBI" id="CHEBI:58885"/>
        <dbReference type="EC" id="2.4.1.173"/>
    </reaction>
    <physiologicalReaction direction="left-to-right" evidence="7">
        <dbReference type="Rhea" id="RHEA:22725"/>
    </physiologicalReaction>
</comment>
<keyword evidence="12" id="KW-1185">Reference proteome</keyword>
<feature type="compositionally biased region" description="Basic and acidic residues" evidence="8">
    <location>
        <begin position="626"/>
        <end position="636"/>
    </location>
</feature>
<dbReference type="SUPFAM" id="SSF50729">
    <property type="entry name" value="PH domain-like"/>
    <property type="match status" value="1"/>
</dbReference>
<feature type="region of interest" description="Disordered" evidence="8">
    <location>
        <begin position="131"/>
        <end position="213"/>
    </location>
</feature>
<evidence type="ECO:0000256" key="6">
    <source>
        <dbReference type="ARBA" id="ARBA00047886"/>
    </source>
</evidence>
<accession>A0A427YBB5</accession>
<feature type="compositionally biased region" description="Low complexity" evidence="8">
    <location>
        <begin position="1552"/>
        <end position="1562"/>
    </location>
</feature>
<dbReference type="InterPro" id="IPR050426">
    <property type="entry name" value="Glycosyltransferase_28"/>
</dbReference>
<feature type="compositionally biased region" description="Basic and acidic residues" evidence="8">
    <location>
        <begin position="162"/>
        <end position="172"/>
    </location>
</feature>
<evidence type="ECO:0000256" key="2">
    <source>
        <dbReference type="ARBA" id="ARBA00012650"/>
    </source>
</evidence>
<feature type="compositionally biased region" description="Low complexity" evidence="8">
    <location>
        <begin position="985"/>
        <end position="1009"/>
    </location>
</feature>
<dbReference type="PANTHER" id="PTHR48050:SF26">
    <property type="entry name" value="STEROL 3-BETA-GLUCOSYLTRANSFERASE"/>
    <property type="match status" value="1"/>
</dbReference>
<feature type="compositionally biased region" description="Acidic residues" evidence="8">
    <location>
        <begin position="137"/>
        <end position="150"/>
    </location>
</feature>
<proteinExistence type="inferred from homology"/>
<feature type="region of interest" description="Disordered" evidence="8">
    <location>
        <begin position="985"/>
        <end position="1011"/>
    </location>
</feature>
<feature type="compositionally biased region" description="Acidic residues" evidence="8">
    <location>
        <begin position="275"/>
        <end position="288"/>
    </location>
</feature>
<name>A0A427YBB5_9TREE</name>
<evidence type="ECO:0000313" key="12">
    <source>
        <dbReference type="Proteomes" id="UP000279236"/>
    </source>
</evidence>
<dbReference type="OrthoDB" id="10261837at2759"/>
<dbReference type="FunFam" id="3.40.50.2000:FF:000029">
    <property type="entry name" value="Sterol 3-beta-glucosyltransferase"/>
    <property type="match status" value="1"/>
</dbReference>
<dbReference type="GO" id="GO:0016906">
    <property type="term" value="F:sterol 3-beta-glucosyltransferase activity"/>
    <property type="evidence" value="ECO:0007669"/>
    <property type="project" value="UniProtKB-EC"/>
</dbReference>
<dbReference type="STRING" id="105984.A0A427YBB5"/>
<feature type="compositionally biased region" description="Polar residues" evidence="8">
    <location>
        <begin position="19"/>
        <end position="42"/>
    </location>
</feature>
<feature type="region of interest" description="Disordered" evidence="8">
    <location>
        <begin position="794"/>
        <end position="836"/>
    </location>
</feature>
<dbReference type="CDD" id="cd03784">
    <property type="entry name" value="GT1_Gtf-like"/>
    <property type="match status" value="1"/>
</dbReference>
<dbReference type="Pfam" id="PF03033">
    <property type="entry name" value="Glyco_transf_28"/>
    <property type="match status" value="1"/>
</dbReference>
<feature type="region of interest" description="Disordered" evidence="8">
    <location>
        <begin position="1"/>
        <end position="50"/>
    </location>
</feature>
<comment type="similarity">
    <text evidence="1">Belongs to the glycosyltransferase 28 family.</text>
</comment>
<feature type="region of interest" description="Disordered" evidence="8">
    <location>
        <begin position="269"/>
        <end position="288"/>
    </location>
</feature>
<evidence type="ECO:0000259" key="9">
    <source>
        <dbReference type="Pfam" id="PF03033"/>
    </source>
</evidence>
<evidence type="ECO:0000256" key="7">
    <source>
        <dbReference type="ARBA" id="ARBA00049453"/>
    </source>
</evidence>
<dbReference type="InterPro" id="IPR004276">
    <property type="entry name" value="GlycoTrans_28_N"/>
</dbReference>
<feature type="compositionally biased region" description="Polar residues" evidence="8">
    <location>
        <begin position="173"/>
        <end position="182"/>
    </location>
</feature>
<dbReference type="PANTHER" id="PTHR48050">
    <property type="entry name" value="STEROL 3-BETA-GLUCOSYLTRANSFERASE"/>
    <property type="match status" value="1"/>
</dbReference>
<evidence type="ECO:0000256" key="4">
    <source>
        <dbReference type="ARBA" id="ARBA00022679"/>
    </source>
</evidence>
<feature type="domain" description="Erythromycin biosynthesis protein CIII-like C-terminal" evidence="10">
    <location>
        <begin position="1386"/>
        <end position="1489"/>
    </location>
</feature>
<feature type="domain" description="Glycosyltransferase family 28 N-terminal" evidence="9">
    <location>
        <begin position="1090"/>
        <end position="1225"/>
    </location>
</feature>
<feature type="compositionally biased region" description="Low complexity" evidence="8">
    <location>
        <begin position="637"/>
        <end position="650"/>
    </location>
</feature>
<evidence type="ECO:0000256" key="5">
    <source>
        <dbReference type="ARBA" id="ARBA00029843"/>
    </source>
</evidence>
<dbReference type="FunFam" id="3.40.50.2000:FF:000009">
    <property type="entry name" value="Sterol 3-beta-glucosyltransferase UGT80A2"/>
    <property type="match status" value="1"/>
</dbReference>
<dbReference type="EC" id="2.4.1.173" evidence="2"/>
<dbReference type="EMBL" id="RSCE01000001">
    <property type="protein sequence ID" value="RSH88383.1"/>
    <property type="molecule type" value="Genomic_DNA"/>
</dbReference>
<gene>
    <name evidence="11" type="ORF">EHS24_000923</name>
</gene>
<dbReference type="InterPro" id="IPR010610">
    <property type="entry name" value="EryCIII-like_C"/>
</dbReference>
<dbReference type="RefSeq" id="XP_028480591.1">
    <property type="nucleotide sequence ID" value="XM_028616734.1"/>
</dbReference>
<evidence type="ECO:0000256" key="1">
    <source>
        <dbReference type="ARBA" id="ARBA00006962"/>
    </source>
</evidence>
<evidence type="ECO:0000256" key="8">
    <source>
        <dbReference type="SAM" id="MobiDB-lite"/>
    </source>
</evidence>
<dbReference type="SUPFAM" id="SSF53756">
    <property type="entry name" value="UDP-Glycosyltransferase/glycogen phosphorylase"/>
    <property type="match status" value="1"/>
</dbReference>
<keyword evidence="3" id="KW-0328">Glycosyltransferase</keyword>
<evidence type="ECO:0000313" key="11">
    <source>
        <dbReference type="EMBL" id="RSH88383.1"/>
    </source>
</evidence>
<feature type="region of interest" description="Disordered" evidence="8">
    <location>
        <begin position="626"/>
        <end position="735"/>
    </location>
</feature>
<feature type="region of interest" description="Disordered" evidence="8">
    <location>
        <begin position="295"/>
        <end position="315"/>
    </location>
</feature>